<keyword evidence="3" id="KW-1185">Reference proteome</keyword>
<reference evidence="2 3" key="1">
    <citation type="submission" date="2022-11" db="EMBL/GenBank/DDBJ databases">
        <title>The characterization of three novel Bacteroidetes species and genomic analysis of their roles in tidal elemental geochemical cycles.</title>
        <authorList>
            <person name="Ma K.-J."/>
        </authorList>
    </citation>
    <scope>NUCLEOTIDE SEQUENCE [LARGE SCALE GENOMIC DNA]</scope>
    <source>
        <strain evidence="2 3">M82</strain>
    </source>
</reference>
<dbReference type="InterPro" id="IPR022686">
    <property type="entry name" value="G2P_N"/>
</dbReference>
<protein>
    <recommendedName>
        <fullName evidence="1">Replication-associated protein G2P N-terminal domain-containing protein</fullName>
    </recommendedName>
</protein>
<dbReference type="Proteomes" id="UP001207228">
    <property type="component" value="Unassembled WGS sequence"/>
</dbReference>
<sequence length="315" mass="36209">MIDTCHLWLRDLSSFTSINLQTYLEQFLDEPKWVQIDNTVILYGNLSTLKVKVSPTSISIQGSLSRYFLDTNVKTLTPVQTQLAFEKLADEMHLDISQFTATRIDIAENMEMNHNPSYYFKHLGICGKLARLEQPNGLFYKGTQKELLIYDKDAQMKASKSTRISENPKYNNLLRIEVRFKRNLEKQLKLDEVKVHKLLCRKIYHKLVDAWSENYYSIHKYRIVKPTQPSVSTLQGFKAMLMSRGIKELGGEATVESLITQGVQLGYIPNSSVKKRLKDQLKALSQTDSYTEISTAVNELDLKVKETSELLKTSI</sequence>
<accession>A0ABT3RHZ9</accession>
<evidence type="ECO:0000259" key="1">
    <source>
        <dbReference type="Pfam" id="PF05144"/>
    </source>
</evidence>
<name>A0ABT3RHZ9_9BACT</name>
<dbReference type="EMBL" id="JAPFQO010000011">
    <property type="protein sequence ID" value="MCX2741467.1"/>
    <property type="molecule type" value="Genomic_DNA"/>
</dbReference>
<dbReference type="RefSeq" id="WP_266053686.1">
    <property type="nucleotide sequence ID" value="NZ_JAPFQO010000011.1"/>
</dbReference>
<evidence type="ECO:0000313" key="2">
    <source>
        <dbReference type="EMBL" id="MCX2741467.1"/>
    </source>
</evidence>
<evidence type="ECO:0000313" key="3">
    <source>
        <dbReference type="Proteomes" id="UP001207228"/>
    </source>
</evidence>
<dbReference type="Pfam" id="PF05144">
    <property type="entry name" value="Phage_CRI"/>
    <property type="match status" value="1"/>
</dbReference>
<organism evidence="2 3">
    <name type="scientific">Pontibacter anaerobius</name>
    <dbReference type="NCBI Taxonomy" id="2993940"/>
    <lineage>
        <taxon>Bacteria</taxon>
        <taxon>Pseudomonadati</taxon>
        <taxon>Bacteroidota</taxon>
        <taxon>Cytophagia</taxon>
        <taxon>Cytophagales</taxon>
        <taxon>Hymenobacteraceae</taxon>
        <taxon>Pontibacter</taxon>
    </lineage>
</organism>
<feature type="domain" description="Replication-associated protein G2P N-terminal" evidence="1">
    <location>
        <begin position="50"/>
        <end position="192"/>
    </location>
</feature>
<proteinExistence type="predicted"/>
<comment type="caution">
    <text evidence="2">The sequence shown here is derived from an EMBL/GenBank/DDBJ whole genome shotgun (WGS) entry which is preliminary data.</text>
</comment>
<gene>
    <name evidence="2" type="ORF">OO017_16020</name>
</gene>